<feature type="region of interest" description="Disordered" evidence="1">
    <location>
        <begin position="185"/>
        <end position="239"/>
    </location>
</feature>
<name>A0A7J0H1B6_9ERIC</name>
<feature type="compositionally biased region" description="Low complexity" evidence="1">
    <location>
        <begin position="211"/>
        <end position="224"/>
    </location>
</feature>
<organism evidence="2 3">
    <name type="scientific">Actinidia rufa</name>
    <dbReference type="NCBI Taxonomy" id="165716"/>
    <lineage>
        <taxon>Eukaryota</taxon>
        <taxon>Viridiplantae</taxon>
        <taxon>Streptophyta</taxon>
        <taxon>Embryophyta</taxon>
        <taxon>Tracheophyta</taxon>
        <taxon>Spermatophyta</taxon>
        <taxon>Magnoliopsida</taxon>
        <taxon>eudicotyledons</taxon>
        <taxon>Gunneridae</taxon>
        <taxon>Pentapetalae</taxon>
        <taxon>asterids</taxon>
        <taxon>Ericales</taxon>
        <taxon>Actinidiaceae</taxon>
        <taxon>Actinidia</taxon>
    </lineage>
</organism>
<evidence type="ECO:0000256" key="1">
    <source>
        <dbReference type="SAM" id="MobiDB-lite"/>
    </source>
</evidence>
<comment type="caution">
    <text evidence="2">The sequence shown here is derived from an EMBL/GenBank/DDBJ whole genome shotgun (WGS) entry which is preliminary data.</text>
</comment>
<dbReference type="Proteomes" id="UP000585474">
    <property type="component" value="Unassembled WGS sequence"/>
</dbReference>
<dbReference type="OrthoDB" id="1752047at2759"/>
<evidence type="ECO:0000313" key="3">
    <source>
        <dbReference type="Proteomes" id="UP000585474"/>
    </source>
</evidence>
<gene>
    <name evidence="2" type="ORF">Acr_26g0001590</name>
</gene>
<dbReference type="PANTHER" id="PTHR35712:SF1">
    <property type="entry name" value="MYOSIN HEAVY CHAIN-LIKE PROTEIN"/>
    <property type="match status" value="1"/>
</dbReference>
<dbReference type="EMBL" id="BJWL01000026">
    <property type="protein sequence ID" value="GFZ16889.1"/>
    <property type="molecule type" value="Genomic_DNA"/>
</dbReference>
<sequence length="587" mass="65308">MKQVWWPLRQSLVETLPNTGTVRAKTTITFELSLFSKFGGITVLEFGQVITVGCDHEACYQPAPRSMAGSATHSLTQRSARLSTHRTVVCQVTRQLARQGTHKAVPYKFSLYFYKRTLGGRGAKLLDDAQRTHRATSRQNSGRLPPEGGESQDITVERLQTQLAEMAQILIDNWLMKPTQVVEAEPSEDITKESNPPPWAGQNRRQRGFRASLDSQSDSKSVASSERRVSPSRTPSIMNLCKILNAKRNRGGDLRDKLNNRTASRSGKHIIPAGSSTHTTRPVPREPIPRYQTPFSRDIEGMDPPGKFTPPRFTLYDGKSDPRSYISHVRQMMALWNHLDELMCREIDGRLRSLMKKAYLKRWIGRVDSPGNEVEGHLNYEGNKSSIYRIDIARMKIENATLKESLESMEHLTSAICRLRLSLLKGEISGDKFGWNYDAEDPSSLIWRGGLEARCLSCSWIFFSYAEMIRCMAGMVKESVTSGGTVTGALEALDDIVGEAKLTRTALGSSLPISWSAEADAKLSSENYDQETTDVSRESGSEKVDFVSAAGFEMVEILILAAQPRSKLIGAKSACDGLSSNFGFILT</sequence>
<evidence type="ECO:0000313" key="2">
    <source>
        <dbReference type="EMBL" id="GFZ16889.1"/>
    </source>
</evidence>
<feature type="region of interest" description="Disordered" evidence="1">
    <location>
        <begin position="251"/>
        <end position="314"/>
    </location>
</feature>
<dbReference type="PANTHER" id="PTHR35712">
    <property type="entry name" value="MYOSIN HEAVY CHAIN-LIKE PROTEIN"/>
    <property type="match status" value="1"/>
</dbReference>
<accession>A0A7J0H1B6</accession>
<reference evidence="2 3" key="1">
    <citation type="submission" date="2019-07" db="EMBL/GenBank/DDBJ databases">
        <title>De Novo Assembly of kiwifruit Actinidia rufa.</title>
        <authorList>
            <person name="Sugita-Konishi S."/>
            <person name="Sato K."/>
            <person name="Mori E."/>
            <person name="Abe Y."/>
            <person name="Kisaki G."/>
            <person name="Hamano K."/>
            <person name="Suezawa K."/>
            <person name="Otani M."/>
            <person name="Fukuda T."/>
            <person name="Manabe T."/>
            <person name="Gomi K."/>
            <person name="Tabuchi M."/>
            <person name="Akimitsu K."/>
            <person name="Kataoka I."/>
        </authorList>
    </citation>
    <scope>NUCLEOTIDE SEQUENCE [LARGE SCALE GENOMIC DNA]</scope>
    <source>
        <strain evidence="3">cv. Fuchu</strain>
    </source>
</reference>
<dbReference type="AlphaFoldDB" id="A0A7J0H1B6"/>
<protein>
    <submittedName>
        <fullName evidence="2">Myosin heavy chain-like protein</fullName>
    </submittedName>
</protein>
<keyword evidence="3" id="KW-1185">Reference proteome</keyword>
<feature type="region of interest" description="Disordered" evidence="1">
    <location>
        <begin position="129"/>
        <end position="151"/>
    </location>
</feature>
<proteinExistence type="predicted"/>